<dbReference type="WBParaSite" id="PSAMB.scaffold4236size15250.g23789.t1">
    <property type="protein sequence ID" value="PSAMB.scaffold4236size15250.g23789.t1"/>
    <property type="gene ID" value="PSAMB.scaffold4236size15250.g23789"/>
</dbReference>
<evidence type="ECO:0000313" key="1">
    <source>
        <dbReference type="Proteomes" id="UP000887566"/>
    </source>
</evidence>
<protein>
    <submittedName>
        <fullName evidence="2">Uncharacterized protein</fullName>
    </submittedName>
</protein>
<name>A0A914WI97_9BILA</name>
<evidence type="ECO:0000313" key="2">
    <source>
        <dbReference type="WBParaSite" id="PSAMB.scaffold4236size15250.g23789.t1"/>
    </source>
</evidence>
<proteinExistence type="predicted"/>
<dbReference type="Proteomes" id="UP000887566">
    <property type="component" value="Unplaced"/>
</dbReference>
<keyword evidence="1" id="KW-1185">Reference proteome</keyword>
<organism evidence="1 2">
    <name type="scientific">Plectus sambesii</name>
    <dbReference type="NCBI Taxonomy" id="2011161"/>
    <lineage>
        <taxon>Eukaryota</taxon>
        <taxon>Metazoa</taxon>
        <taxon>Ecdysozoa</taxon>
        <taxon>Nematoda</taxon>
        <taxon>Chromadorea</taxon>
        <taxon>Plectida</taxon>
        <taxon>Plectina</taxon>
        <taxon>Plectoidea</taxon>
        <taxon>Plectidae</taxon>
        <taxon>Plectus</taxon>
    </lineage>
</organism>
<accession>A0A914WI97</accession>
<dbReference type="AlphaFoldDB" id="A0A914WI97"/>
<reference evidence="2" key="1">
    <citation type="submission" date="2022-11" db="UniProtKB">
        <authorList>
            <consortium name="WormBaseParasite"/>
        </authorList>
    </citation>
    <scope>IDENTIFICATION</scope>
</reference>
<sequence>MQISTKRDENCLKSNSFSRTSYNNCIFAKHGIHECDCFFLHWNDNICSTVKHGIHEFCYIFFYRNDNICSNFSYYHYVTDINPYDYPIFNYKDISDTSYPNHTNKYYSNNFPHYYYYYISNHNVDYNYANNNSINYYNHSCNHSNIVTFNNHDYFIFSNYNSAYNINYT</sequence>